<evidence type="ECO:0000259" key="1">
    <source>
        <dbReference type="Pfam" id="PF09509"/>
    </source>
</evidence>
<dbReference type="InterPro" id="IPR012654">
    <property type="entry name" value="CHP02391"/>
</dbReference>
<evidence type="ECO:0000313" key="3">
    <source>
        <dbReference type="Proteomes" id="UP001601059"/>
    </source>
</evidence>
<gene>
    <name evidence="2" type="ORF">ACFYKX_20030</name>
</gene>
<accession>A0ABW6KF92</accession>
<dbReference type="NCBIfam" id="TIGR02391">
    <property type="entry name" value="hypoth_ymh"/>
    <property type="match status" value="1"/>
</dbReference>
<dbReference type="Proteomes" id="UP001601059">
    <property type="component" value="Unassembled WGS sequence"/>
</dbReference>
<dbReference type="Pfam" id="PF09509">
    <property type="entry name" value="Hypoth_Ymh"/>
    <property type="match status" value="1"/>
</dbReference>
<name>A0ABW6KF92_9BACI</name>
<sequence length="267" mass="30637">MIKTNTIAIEPFELSALEQLSKIIGDRYTGSGITSFFHKAGFTKYQHDGTTKWRFVYEVLQDIQSIPSGQYHIVKIIQVLCNPQEYINNGDYHEEIVGQVNDIIKFYGLKISLETGKIVYTGQKDTSLNRNSQEVKAFDSRNYHEEIRKHGRDLFAEGRYFHAVFECCKAFDKFVAEKAKLDKHGSDLMSAALSMKGSLKLNKQVTETDRNEQEGIMHLCMGVMRAIRNPKGHELALEWPIEVKDALDILSLLSFLFRQIDKSVYWG</sequence>
<dbReference type="RefSeq" id="WP_389362970.1">
    <property type="nucleotide sequence ID" value="NZ_JBIACK010000012.1"/>
</dbReference>
<feature type="domain" description="Conserved hypothetical protein CHP02391" evidence="1">
    <location>
        <begin position="142"/>
        <end position="260"/>
    </location>
</feature>
<dbReference type="EMBL" id="JBIACK010000012">
    <property type="protein sequence ID" value="MFE8702899.1"/>
    <property type="molecule type" value="Genomic_DNA"/>
</dbReference>
<organism evidence="2 3">
    <name type="scientific">Cytobacillus spartinae</name>
    <dbReference type="NCBI Taxonomy" id="3299023"/>
    <lineage>
        <taxon>Bacteria</taxon>
        <taxon>Bacillati</taxon>
        <taxon>Bacillota</taxon>
        <taxon>Bacilli</taxon>
        <taxon>Bacillales</taxon>
        <taxon>Bacillaceae</taxon>
        <taxon>Cytobacillus</taxon>
    </lineage>
</organism>
<protein>
    <submittedName>
        <fullName evidence="2">TIGR02391 family protein</fullName>
    </submittedName>
</protein>
<reference evidence="2 3" key="1">
    <citation type="submission" date="2024-08" db="EMBL/GenBank/DDBJ databases">
        <title>Two novel Cytobacillus novel species.</title>
        <authorList>
            <person name="Liu G."/>
        </authorList>
    </citation>
    <scope>NUCLEOTIDE SEQUENCE [LARGE SCALE GENOMIC DNA]</scope>
    <source>
        <strain evidence="2 3">FJAT-54145</strain>
    </source>
</reference>
<proteinExistence type="predicted"/>
<keyword evidence="3" id="KW-1185">Reference proteome</keyword>
<comment type="caution">
    <text evidence="2">The sequence shown here is derived from an EMBL/GenBank/DDBJ whole genome shotgun (WGS) entry which is preliminary data.</text>
</comment>
<evidence type="ECO:0000313" key="2">
    <source>
        <dbReference type="EMBL" id="MFE8702899.1"/>
    </source>
</evidence>